<evidence type="ECO:0000313" key="8">
    <source>
        <dbReference type="Proteomes" id="UP000294325"/>
    </source>
</evidence>
<name>A0A4P7BWN2_9GAMM</name>
<dbReference type="GO" id="GO:0006508">
    <property type="term" value="P:proteolysis"/>
    <property type="evidence" value="ECO:0007669"/>
    <property type="project" value="UniProtKB-KW"/>
</dbReference>
<protein>
    <submittedName>
        <fullName evidence="7">Peptidase S53</fullName>
    </submittedName>
</protein>
<evidence type="ECO:0000256" key="1">
    <source>
        <dbReference type="ARBA" id="ARBA00011073"/>
    </source>
</evidence>
<gene>
    <name evidence="7" type="ORF">E3U44_02600</name>
</gene>
<feature type="active site" description="Charge relay system" evidence="5">
    <location>
        <position position="234"/>
    </location>
</feature>
<keyword evidence="3 5" id="KW-0378">Hydrolase</keyword>
<accession>A0A4P7BWN2</accession>
<dbReference type="InterPro" id="IPR023828">
    <property type="entry name" value="Peptidase_S8_Ser-AS"/>
</dbReference>
<dbReference type="AlphaFoldDB" id="A0A4P7BWN2"/>
<dbReference type="PANTHER" id="PTHR43806:SF11">
    <property type="entry name" value="CEREVISIN-RELATED"/>
    <property type="match status" value="1"/>
</dbReference>
<dbReference type="PROSITE" id="PS51892">
    <property type="entry name" value="SUBTILASE"/>
    <property type="match status" value="1"/>
</dbReference>
<sequence length="842" mass="91542">MSEEIICKLVQYCLLTAFTAGISLTLIPAHGNDISNNRLENNEVFSSNSGASRLLHSRIEYRLQKMLEARSSPKGTSQEQPVQIHILLDGPLTAETRSAIEKLGGRVEIERGEQLQVLLPLERVSELAALPQVRYVRLPHRAEPRQETRPELYRFAGDKSGHPNKGAHPDSSSEGVFVTSAHRLHQLGITGKGVQVAILDRGFQGYRNLLGDELPLEVTIKNFNLGEGFEGNNHGTAVAEILYDMAPDIELTLVAAGTELEYMAALDWLRTQEVSIVSFSLGFDNLGPLDGRSPVSTAASRLFDEAGILFVTAAGNEQQNYWSGTFRDVDGNGAHEFSNNDEALNLELRAGDLVRVILNWDDWGEDPSRPRSDQDYDLYIFCPGTVQFSPDNACASSVGFQTGLLGQEPIEQAFFAAPMTGTYHVFIVGASLETGENLLRLFIGGSQGKAFPMEYQNADSTLVLPGDGRGVFTVGAMDVLTQQLEPVSSLGPTWDGRIKPDIIAPDGVSTVVLGPFFGTSAAVPHVAGAAALLKSQDPNRSAQKLKLLLQQASIDRAFRGKDNEYGAGTLALENFVANGRRSPFSGIWWSPSQNGHGFFVDVRNDTLVAAWYTYDRVGNPFWLLSAGPMGTSDQYSGILYAFQGPILKSSLSSFFDGHGSTVVSRGMGRLDIDFINSDEAAIKIQLNGDNLISPNTFNLQAQPFLGYPAAEQNPLIPYTSKHDGLWWNGQQNGHGFFINIQGTVLTAVWYVYDSRRGEPFWILTAGPMKSATTYSGTAYRFLGPSLPSGTDIAHHFDAAGSTINGVASGHLSISFTSDTTATVAINNVLSVNETLQLERFGF</sequence>
<evidence type="ECO:0000256" key="2">
    <source>
        <dbReference type="ARBA" id="ARBA00022670"/>
    </source>
</evidence>
<evidence type="ECO:0000259" key="6">
    <source>
        <dbReference type="Pfam" id="PF00082"/>
    </source>
</evidence>
<dbReference type="EMBL" id="CP038033">
    <property type="protein sequence ID" value="QBQ53514.1"/>
    <property type="molecule type" value="Genomic_DNA"/>
</dbReference>
<dbReference type="PRINTS" id="PR00723">
    <property type="entry name" value="SUBTILISIN"/>
</dbReference>
<dbReference type="Proteomes" id="UP000294325">
    <property type="component" value="Chromosome"/>
</dbReference>
<keyword evidence="2 5" id="KW-0645">Protease</keyword>
<dbReference type="GO" id="GO:0004252">
    <property type="term" value="F:serine-type endopeptidase activity"/>
    <property type="evidence" value="ECO:0007669"/>
    <property type="project" value="UniProtKB-UniRule"/>
</dbReference>
<dbReference type="CDD" id="cd05562">
    <property type="entry name" value="Peptidases_S53_like"/>
    <property type="match status" value="1"/>
</dbReference>
<dbReference type="PROSITE" id="PS00138">
    <property type="entry name" value="SUBTILASE_SER"/>
    <property type="match status" value="1"/>
</dbReference>
<proteinExistence type="inferred from homology"/>
<dbReference type="InterPro" id="IPR015500">
    <property type="entry name" value="Peptidase_S8_subtilisin-rel"/>
</dbReference>
<dbReference type="InterPro" id="IPR034075">
    <property type="entry name" value="Glr3161-like_dom"/>
</dbReference>
<dbReference type="Gene3D" id="3.40.50.200">
    <property type="entry name" value="Peptidase S8/S53 domain"/>
    <property type="match status" value="2"/>
</dbReference>
<dbReference type="OrthoDB" id="5749027at2"/>
<evidence type="ECO:0000256" key="5">
    <source>
        <dbReference type="PROSITE-ProRule" id="PRU01240"/>
    </source>
</evidence>
<dbReference type="RefSeq" id="WP_134356528.1">
    <property type="nucleotide sequence ID" value="NZ_CP038033.1"/>
</dbReference>
<organism evidence="7 8">
    <name type="scientific">Nitrosococcus wardiae</name>
    <dbReference type="NCBI Taxonomy" id="1814290"/>
    <lineage>
        <taxon>Bacteria</taxon>
        <taxon>Pseudomonadati</taxon>
        <taxon>Pseudomonadota</taxon>
        <taxon>Gammaproteobacteria</taxon>
        <taxon>Chromatiales</taxon>
        <taxon>Chromatiaceae</taxon>
        <taxon>Nitrosococcus</taxon>
    </lineage>
</organism>
<dbReference type="SUPFAM" id="SSF52743">
    <property type="entry name" value="Subtilisin-like"/>
    <property type="match status" value="1"/>
</dbReference>
<evidence type="ECO:0000256" key="4">
    <source>
        <dbReference type="ARBA" id="ARBA00022825"/>
    </source>
</evidence>
<reference evidence="7 8" key="1">
    <citation type="submission" date="2019-03" db="EMBL/GenBank/DDBJ databases">
        <title>The genome sequence of Nitrosococcus wardiae strain D1FHST reveals the archetypal metabolic capacity of ammonia-oxidizing Gammaproteobacteria.</title>
        <authorList>
            <person name="Wang L."/>
            <person name="Lim C.K."/>
            <person name="Hanson T.E."/>
            <person name="Dang H."/>
            <person name="Klotz M.G."/>
        </authorList>
    </citation>
    <scope>NUCLEOTIDE SEQUENCE [LARGE SCALE GENOMIC DNA]</scope>
    <source>
        <strain evidence="7 8">D1FHS</strain>
    </source>
</reference>
<feature type="domain" description="Peptidase S8/S53" evidence="6">
    <location>
        <begin position="456"/>
        <end position="568"/>
    </location>
</feature>
<keyword evidence="4 5" id="KW-0720">Serine protease</keyword>
<dbReference type="KEGG" id="nwr:E3U44_02600"/>
<dbReference type="InterPro" id="IPR000209">
    <property type="entry name" value="Peptidase_S8/S53_dom"/>
</dbReference>
<evidence type="ECO:0000313" key="7">
    <source>
        <dbReference type="EMBL" id="QBQ53514.1"/>
    </source>
</evidence>
<feature type="domain" description="Peptidase S8/S53" evidence="6">
    <location>
        <begin position="191"/>
        <end position="322"/>
    </location>
</feature>
<dbReference type="InterPro" id="IPR050131">
    <property type="entry name" value="Peptidase_S8_subtilisin-like"/>
</dbReference>
<evidence type="ECO:0000256" key="3">
    <source>
        <dbReference type="ARBA" id="ARBA00022801"/>
    </source>
</evidence>
<dbReference type="Pfam" id="PF00082">
    <property type="entry name" value="Peptidase_S8"/>
    <property type="match status" value="2"/>
</dbReference>
<feature type="active site" description="Charge relay system" evidence="5">
    <location>
        <position position="200"/>
    </location>
</feature>
<dbReference type="InterPro" id="IPR036852">
    <property type="entry name" value="Peptidase_S8/S53_dom_sf"/>
</dbReference>
<feature type="active site" description="Charge relay system" evidence="5">
    <location>
        <position position="520"/>
    </location>
</feature>
<dbReference type="PANTHER" id="PTHR43806">
    <property type="entry name" value="PEPTIDASE S8"/>
    <property type="match status" value="1"/>
</dbReference>
<keyword evidence="8" id="KW-1185">Reference proteome</keyword>
<comment type="similarity">
    <text evidence="1 5">Belongs to the peptidase S8 family.</text>
</comment>